<dbReference type="EC" id="3.4.17.19" evidence="1"/>
<dbReference type="EMBL" id="JXAL01000034">
    <property type="protein sequence ID" value="KIL34219.1"/>
    <property type="molecule type" value="Genomic_DNA"/>
</dbReference>
<keyword evidence="1" id="KW-0378">Hydrolase</keyword>
<keyword evidence="1" id="KW-0645">Protease</keyword>
<dbReference type="PIRSF" id="PIRSF006615">
    <property type="entry name" value="Zn_crbxpep_Taq"/>
    <property type="match status" value="1"/>
</dbReference>
<dbReference type="PRINTS" id="PR00998">
    <property type="entry name" value="CRBOXYPTASET"/>
</dbReference>
<dbReference type="Gene3D" id="1.10.1370.30">
    <property type="match status" value="1"/>
</dbReference>
<name>A0ABR4ZZH1_9BACL</name>
<dbReference type="PROSITE" id="PS52034">
    <property type="entry name" value="PEPTIDASE_M32"/>
    <property type="match status" value="1"/>
</dbReference>
<dbReference type="PANTHER" id="PTHR34217:SF1">
    <property type="entry name" value="CARBOXYPEPTIDASE 1"/>
    <property type="match status" value="1"/>
</dbReference>
<evidence type="ECO:0000313" key="2">
    <source>
        <dbReference type="EMBL" id="KIL34219.1"/>
    </source>
</evidence>
<comment type="catalytic activity">
    <reaction evidence="1">
        <text>Release of a C-terminal amino acid with broad specificity, except for -Pro.</text>
        <dbReference type="EC" id="3.4.17.19"/>
    </reaction>
</comment>
<dbReference type="Proteomes" id="UP000054526">
    <property type="component" value="Unassembled WGS sequence"/>
</dbReference>
<dbReference type="Pfam" id="PF02074">
    <property type="entry name" value="Peptidase_M32"/>
    <property type="match status" value="1"/>
</dbReference>
<dbReference type="SUPFAM" id="SSF55486">
    <property type="entry name" value="Metalloproteases ('zincins'), catalytic domain"/>
    <property type="match status" value="1"/>
</dbReference>
<keyword evidence="1" id="KW-0482">Metalloprotease</keyword>
<protein>
    <recommendedName>
        <fullName evidence="1">Metal-dependent carboxypeptidase</fullName>
        <ecNumber evidence="1">3.4.17.19</ecNumber>
    </recommendedName>
</protein>
<evidence type="ECO:0000313" key="3">
    <source>
        <dbReference type="Proteomes" id="UP000054526"/>
    </source>
</evidence>
<keyword evidence="3" id="KW-1185">Reference proteome</keyword>
<comment type="function">
    <text evidence="1">Broad specificity carboxypetidase that releases amino acids sequentially from the C-terminus, including neutral, aromatic, polar and basic residues.</text>
</comment>
<evidence type="ECO:0000256" key="1">
    <source>
        <dbReference type="PIRNR" id="PIRNR006615"/>
    </source>
</evidence>
<comment type="caution">
    <text evidence="2">The sequence shown here is derived from an EMBL/GenBank/DDBJ whole genome shotgun (WGS) entry which is preliminary data.</text>
</comment>
<comment type="similarity">
    <text evidence="1">Belongs to the peptidase M32 family.</text>
</comment>
<gene>
    <name evidence="2" type="ORF">SD71_21445</name>
</gene>
<keyword evidence="1" id="KW-0121">Carboxypeptidase</keyword>
<sequence>MTVSKIDQLENLQTILKQFKDLDETMTHYSDMLSLAGWDQQVKAPSKGKAYFSKVRGTLSTELFRLGTSDQMRRLLDALSQPEIQGQLDEPTKAAVREHKREYDKNKKIPETLHKEFTIHTANARNVWEEARKDNNFEKFRPTLERTVNFIRQYAELYGYEKHPYDALLDNYEPGLTVEQLDGIFSTLRAKTVKLLQRIRNSSDQPRDVFEGSFDVVQQEKFNLFLLPLLGYDLDAGRLDVTAHPFACTINVGDVRITTRYFDNDPKSSLFATIHEAGHAIYEQGVNPDYEGSVISGGVSLGIHESQSRFLENMVGRSEAFWERYLDDYKSFFPGKFDNVSLRDFYRSVNIVSPSFIRVEADEVTYNLHVMIRYEIEKGLVDGTVEVKDLPKLWNEKMREYLGVEPPSDSSGVLQDVHWSYGAFGYFPTYSLGNLYSAQLRNTILKQFPDFYDIIRRGEFATIREWLREQIHTHGSVYLPSDLIERVTGEPLNPEYLVRYLQEKYSDVYRLQD</sequence>
<dbReference type="InterPro" id="IPR001333">
    <property type="entry name" value="Peptidase_M32_Taq"/>
</dbReference>
<proteinExistence type="inferred from homology"/>
<reference evidence="2 3" key="1">
    <citation type="submission" date="2014-12" db="EMBL/GenBank/DDBJ databases">
        <title>Draft genome sequence of Cohnella kolymensis strain B-2846.</title>
        <authorList>
            <person name="Karlyshev A.V."/>
            <person name="Kudryashova E.B."/>
        </authorList>
    </citation>
    <scope>NUCLEOTIDE SEQUENCE [LARGE SCALE GENOMIC DNA]</scope>
    <source>
        <strain evidence="2 3">VKM B-2846</strain>
    </source>
</reference>
<organism evidence="2 3">
    <name type="scientific">Cohnella kolymensis</name>
    <dbReference type="NCBI Taxonomy" id="1590652"/>
    <lineage>
        <taxon>Bacteria</taxon>
        <taxon>Bacillati</taxon>
        <taxon>Bacillota</taxon>
        <taxon>Bacilli</taxon>
        <taxon>Bacillales</taxon>
        <taxon>Paenibacillaceae</taxon>
        <taxon>Cohnella</taxon>
    </lineage>
</organism>
<accession>A0ABR4ZZH1</accession>
<dbReference type="PANTHER" id="PTHR34217">
    <property type="entry name" value="METAL-DEPENDENT CARBOXYPEPTIDASE"/>
    <property type="match status" value="1"/>
</dbReference>
<keyword evidence="1" id="KW-0479">Metal-binding</keyword>
<dbReference type="CDD" id="cd06460">
    <property type="entry name" value="M32_Taq"/>
    <property type="match status" value="1"/>
</dbReference>